<keyword evidence="1" id="KW-1133">Transmembrane helix</keyword>
<keyword evidence="1" id="KW-0472">Membrane</keyword>
<sequence length="311" mass="34685">MKMKRWTDQLGSNTDFEVYVLVFATLFLQTSSSSSNENVAAYVRLNNITLPLTSFIREYCSKEPCLDYQWCNDSVPSFYCGRTDSSRPTCMQWCVGEKGECSEIQECCGSEFECIHKICKSTNLRIDLVVVVKVALATALIITIFAVFTLCWKGFIEPRCINYTPRYGEDTASVNSERFLTVSRSRGCNHPPEKPPPYEECVQGNNSHEDPPPYSVAVNVTQTAIESPPDGTYVLACTSDPAELNVQNIKLQESSIENVSEVMISSPVNNMEDFVCFSTPVACHTEQCHECRTASNPGNSESKPDECTVVM</sequence>
<keyword evidence="1" id="KW-0812">Transmembrane</keyword>
<protein>
    <submittedName>
        <fullName evidence="2">Uncharacterized protein</fullName>
    </submittedName>
</protein>
<organism evidence="2">
    <name type="scientific">Menopon gallinae</name>
    <name type="common">poultry shaft louse</name>
    <dbReference type="NCBI Taxonomy" id="328185"/>
    <lineage>
        <taxon>Eukaryota</taxon>
        <taxon>Metazoa</taxon>
        <taxon>Ecdysozoa</taxon>
        <taxon>Arthropoda</taxon>
        <taxon>Hexapoda</taxon>
        <taxon>Insecta</taxon>
        <taxon>Pterygota</taxon>
        <taxon>Neoptera</taxon>
        <taxon>Paraneoptera</taxon>
        <taxon>Psocodea</taxon>
        <taxon>Troctomorpha</taxon>
        <taxon>Phthiraptera</taxon>
        <taxon>Amblycera</taxon>
        <taxon>Menoponidae</taxon>
        <taxon>Menopon</taxon>
    </lineage>
</organism>
<dbReference type="EMBL" id="JARGDH010000004">
    <property type="protein sequence ID" value="KAL0271079.1"/>
    <property type="molecule type" value="Genomic_DNA"/>
</dbReference>
<comment type="caution">
    <text evidence="2">The sequence shown here is derived from an EMBL/GenBank/DDBJ whole genome shotgun (WGS) entry which is preliminary data.</text>
</comment>
<gene>
    <name evidence="2" type="ORF">PYX00_008295</name>
</gene>
<proteinExistence type="predicted"/>
<name>A0AAW2HME3_9NEOP</name>
<dbReference type="AlphaFoldDB" id="A0AAW2HME3"/>
<accession>A0AAW2HME3</accession>
<feature type="transmembrane region" description="Helical" evidence="1">
    <location>
        <begin position="130"/>
        <end position="155"/>
    </location>
</feature>
<evidence type="ECO:0000256" key="1">
    <source>
        <dbReference type="SAM" id="Phobius"/>
    </source>
</evidence>
<evidence type="ECO:0000313" key="2">
    <source>
        <dbReference type="EMBL" id="KAL0271079.1"/>
    </source>
</evidence>
<reference evidence="2" key="1">
    <citation type="journal article" date="2024" name="Gigascience">
        <title>Chromosome-level genome of the poultry shaft louse Menopon gallinae provides insight into the host-switching and adaptive evolution of parasitic lice.</title>
        <authorList>
            <person name="Xu Y."/>
            <person name="Ma L."/>
            <person name="Liu S."/>
            <person name="Liang Y."/>
            <person name="Liu Q."/>
            <person name="He Z."/>
            <person name="Tian L."/>
            <person name="Duan Y."/>
            <person name="Cai W."/>
            <person name="Li H."/>
            <person name="Song F."/>
        </authorList>
    </citation>
    <scope>NUCLEOTIDE SEQUENCE</scope>
    <source>
        <strain evidence="2">Cailab_2023a</strain>
    </source>
</reference>